<dbReference type="AlphaFoldDB" id="J3MQ88"/>
<keyword evidence="1" id="KW-0472">Membrane</keyword>
<keyword evidence="1" id="KW-0812">Transmembrane</keyword>
<proteinExistence type="predicted"/>
<dbReference type="Gramene" id="OB08G12670.1">
    <property type="protein sequence ID" value="OB08G12670.1"/>
    <property type="gene ID" value="OB08G12670"/>
</dbReference>
<reference evidence="2" key="2">
    <citation type="submission" date="2013-04" db="UniProtKB">
        <authorList>
            <consortium name="EnsemblPlants"/>
        </authorList>
    </citation>
    <scope>IDENTIFICATION</scope>
</reference>
<keyword evidence="3" id="KW-1185">Reference proteome</keyword>
<reference evidence="2" key="1">
    <citation type="journal article" date="2013" name="Nat. Commun.">
        <title>Whole-genome sequencing of Oryza brachyantha reveals mechanisms underlying Oryza genome evolution.</title>
        <authorList>
            <person name="Chen J."/>
            <person name="Huang Q."/>
            <person name="Gao D."/>
            <person name="Wang J."/>
            <person name="Lang Y."/>
            <person name="Liu T."/>
            <person name="Li B."/>
            <person name="Bai Z."/>
            <person name="Luis Goicoechea J."/>
            <person name="Liang C."/>
            <person name="Chen C."/>
            <person name="Zhang W."/>
            <person name="Sun S."/>
            <person name="Liao Y."/>
            <person name="Zhang X."/>
            <person name="Yang L."/>
            <person name="Song C."/>
            <person name="Wang M."/>
            <person name="Shi J."/>
            <person name="Liu G."/>
            <person name="Liu J."/>
            <person name="Zhou H."/>
            <person name="Zhou W."/>
            <person name="Yu Q."/>
            <person name="An N."/>
            <person name="Chen Y."/>
            <person name="Cai Q."/>
            <person name="Wang B."/>
            <person name="Liu B."/>
            <person name="Min J."/>
            <person name="Huang Y."/>
            <person name="Wu H."/>
            <person name="Li Z."/>
            <person name="Zhang Y."/>
            <person name="Yin Y."/>
            <person name="Song W."/>
            <person name="Jiang J."/>
            <person name="Jackson S.A."/>
            <person name="Wing R.A."/>
            <person name="Wang J."/>
            <person name="Chen M."/>
        </authorList>
    </citation>
    <scope>NUCLEOTIDE SEQUENCE [LARGE SCALE GENOMIC DNA]</scope>
    <source>
        <strain evidence="2">cv. IRGC 101232</strain>
    </source>
</reference>
<dbReference type="Proteomes" id="UP000006038">
    <property type="component" value="Chromosome 8"/>
</dbReference>
<feature type="transmembrane region" description="Helical" evidence="1">
    <location>
        <begin position="37"/>
        <end position="57"/>
    </location>
</feature>
<evidence type="ECO:0000313" key="3">
    <source>
        <dbReference type="Proteomes" id="UP000006038"/>
    </source>
</evidence>
<evidence type="ECO:0000256" key="1">
    <source>
        <dbReference type="SAM" id="Phobius"/>
    </source>
</evidence>
<dbReference type="HOGENOM" id="CLU_2910976_0_0_1"/>
<accession>J3MQ88</accession>
<evidence type="ECO:0000313" key="2">
    <source>
        <dbReference type="EnsemblPlants" id="OB08G12670.1"/>
    </source>
</evidence>
<name>J3MQ88_ORYBR</name>
<organism evidence="2">
    <name type="scientific">Oryza brachyantha</name>
    <name type="common">malo sina</name>
    <dbReference type="NCBI Taxonomy" id="4533"/>
    <lineage>
        <taxon>Eukaryota</taxon>
        <taxon>Viridiplantae</taxon>
        <taxon>Streptophyta</taxon>
        <taxon>Embryophyta</taxon>
        <taxon>Tracheophyta</taxon>
        <taxon>Spermatophyta</taxon>
        <taxon>Magnoliopsida</taxon>
        <taxon>Liliopsida</taxon>
        <taxon>Poales</taxon>
        <taxon>Poaceae</taxon>
        <taxon>BOP clade</taxon>
        <taxon>Oryzoideae</taxon>
        <taxon>Oryzeae</taxon>
        <taxon>Oryzinae</taxon>
        <taxon>Oryza</taxon>
    </lineage>
</organism>
<protein>
    <submittedName>
        <fullName evidence="2">Uncharacterized protein</fullName>
    </submittedName>
</protein>
<dbReference type="EnsemblPlants" id="OB08G12670.1">
    <property type="protein sequence ID" value="OB08G12670.1"/>
    <property type="gene ID" value="OB08G12670"/>
</dbReference>
<keyword evidence="1" id="KW-1133">Transmembrane helix</keyword>
<sequence length="62" mass="7103">SSSLLSVYGLLWGIHGRLPHQVYHLASGLIYISPTAWALRSSFVIFFNKNLFLLIIYTHIKE</sequence>